<dbReference type="Proteomes" id="UP000287651">
    <property type="component" value="Unassembled WGS sequence"/>
</dbReference>
<reference evidence="1 2" key="1">
    <citation type="journal article" date="2014" name="Agronomy (Basel)">
        <title>A Draft Genome Sequence for Ensete ventricosum, the Drought-Tolerant Tree Against Hunger.</title>
        <authorList>
            <person name="Harrison J."/>
            <person name="Moore K.A."/>
            <person name="Paszkiewicz K."/>
            <person name="Jones T."/>
            <person name="Grant M."/>
            <person name="Ambacheew D."/>
            <person name="Muzemil S."/>
            <person name="Studholme D.J."/>
        </authorList>
    </citation>
    <scope>NUCLEOTIDE SEQUENCE [LARGE SCALE GENOMIC DNA]</scope>
</reference>
<name>A0A427B989_ENSVE</name>
<gene>
    <name evidence="1" type="ORF">B296_00009584</name>
</gene>
<organism evidence="1 2">
    <name type="scientific">Ensete ventricosum</name>
    <name type="common">Abyssinian banana</name>
    <name type="synonym">Musa ensete</name>
    <dbReference type="NCBI Taxonomy" id="4639"/>
    <lineage>
        <taxon>Eukaryota</taxon>
        <taxon>Viridiplantae</taxon>
        <taxon>Streptophyta</taxon>
        <taxon>Embryophyta</taxon>
        <taxon>Tracheophyta</taxon>
        <taxon>Spermatophyta</taxon>
        <taxon>Magnoliopsida</taxon>
        <taxon>Liliopsida</taxon>
        <taxon>Zingiberales</taxon>
        <taxon>Musaceae</taxon>
        <taxon>Ensete</taxon>
    </lineage>
</organism>
<comment type="caution">
    <text evidence="1">The sequence shown here is derived from an EMBL/GenBank/DDBJ whole genome shotgun (WGS) entry which is preliminary data.</text>
</comment>
<sequence>MSLTFVQGKLRAFALCSIFYINSFHTTWILHQVSPKLLCSLIYIELMVALTPTIPRVNHPLSSISTSTLSVPSYNVTMDCSHT</sequence>
<protein>
    <submittedName>
        <fullName evidence="1">Uncharacterized protein</fullName>
    </submittedName>
</protein>
<dbReference type="EMBL" id="AMZH03000186">
    <property type="protein sequence ID" value="RRT85047.1"/>
    <property type="molecule type" value="Genomic_DNA"/>
</dbReference>
<dbReference type="AlphaFoldDB" id="A0A427B989"/>
<proteinExistence type="predicted"/>
<evidence type="ECO:0000313" key="2">
    <source>
        <dbReference type="Proteomes" id="UP000287651"/>
    </source>
</evidence>
<accession>A0A427B989</accession>
<evidence type="ECO:0000313" key="1">
    <source>
        <dbReference type="EMBL" id="RRT85047.1"/>
    </source>
</evidence>